<dbReference type="GO" id="GO:0005667">
    <property type="term" value="C:transcription regulator complex"/>
    <property type="evidence" value="ECO:0007669"/>
    <property type="project" value="TreeGrafter"/>
</dbReference>
<feature type="region of interest" description="Disordered" evidence="13">
    <location>
        <begin position="93"/>
        <end position="131"/>
    </location>
</feature>
<evidence type="ECO:0000313" key="16">
    <source>
        <dbReference type="Proteomes" id="UP001107558"/>
    </source>
</evidence>
<keyword evidence="3" id="KW-0808">Transferase</keyword>
<dbReference type="Proteomes" id="UP001107558">
    <property type="component" value="Chromosome 2"/>
</dbReference>
<evidence type="ECO:0000256" key="4">
    <source>
        <dbReference type="ARBA" id="ARBA00022723"/>
    </source>
</evidence>
<dbReference type="Pfam" id="PF02135">
    <property type="entry name" value="zf-TAZ"/>
    <property type="match status" value="1"/>
</dbReference>
<dbReference type="GO" id="GO:0008270">
    <property type="term" value="F:zinc ion binding"/>
    <property type="evidence" value="ECO:0007669"/>
    <property type="project" value="UniProtKB-KW"/>
</dbReference>
<dbReference type="InterPro" id="IPR035898">
    <property type="entry name" value="TAZ_dom_sf"/>
</dbReference>
<evidence type="ECO:0000313" key="15">
    <source>
        <dbReference type="EMBL" id="KAG5676112.1"/>
    </source>
</evidence>
<dbReference type="PANTHER" id="PTHR13808">
    <property type="entry name" value="CBP/P300-RELATED"/>
    <property type="match status" value="1"/>
</dbReference>
<comment type="subcellular location">
    <subcellularLocation>
        <location evidence="1">Nucleus</location>
    </subcellularLocation>
</comment>
<feature type="compositionally biased region" description="Polar residues" evidence="13">
    <location>
        <begin position="96"/>
        <end position="115"/>
    </location>
</feature>
<gene>
    <name evidence="15" type="ORF">PVAND_005966</name>
</gene>
<protein>
    <recommendedName>
        <fullName evidence="2">histone acetyltransferase</fullName>
        <ecNumber evidence="2">2.3.1.48</ecNumber>
    </recommendedName>
</protein>
<dbReference type="GO" id="GO:0000123">
    <property type="term" value="C:histone acetyltransferase complex"/>
    <property type="evidence" value="ECO:0007669"/>
    <property type="project" value="TreeGrafter"/>
</dbReference>
<evidence type="ECO:0000256" key="2">
    <source>
        <dbReference type="ARBA" id="ARBA00013184"/>
    </source>
</evidence>
<dbReference type="GO" id="GO:0004402">
    <property type="term" value="F:histone acetyltransferase activity"/>
    <property type="evidence" value="ECO:0007669"/>
    <property type="project" value="InterPro"/>
</dbReference>
<organism evidence="15 16">
    <name type="scientific">Polypedilum vanderplanki</name>
    <name type="common">Sleeping chironomid midge</name>
    <dbReference type="NCBI Taxonomy" id="319348"/>
    <lineage>
        <taxon>Eukaryota</taxon>
        <taxon>Metazoa</taxon>
        <taxon>Ecdysozoa</taxon>
        <taxon>Arthropoda</taxon>
        <taxon>Hexapoda</taxon>
        <taxon>Insecta</taxon>
        <taxon>Pterygota</taxon>
        <taxon>Neoptera</taxon>
        <taxon>Endopterygota</taxon>
        <taxon>Diptera</taxon>
        <taxon>Nematocera</taxon>
        <taxon>Chironomoidea</taxon>
        <taxon>Chironomidae</taxon>
        <taxon>Chironominae</taxon>
        <taxon>Polypedilum</taxon>
        <taxon>Polypedilum</taxon>
    </lineage>
</organism>
<evidence type="ECO:0000256" key="1">
    <source>
        <dbReference type="ARBA" id="ARBA00004123"/>
    </source>
</evidence>
<dbReference type="GO" id="GO:0003713">
    <property type="term" value="F:transcription coactivator activity"/>
    <property type="evidence" value="ECO:0007669"/>
    <property type="project" value="TreeGrafter"/>
</dbReference>
<keyword evidence="5 12" id="KW-0863">Zinc-finger</keyword>
<evidence type="ECO:0000259" key="14">
    <source>
        <dbReference type="PROSITE" id="PS50134"/>
    </source>
</evidence>
<accession>A0A9J6C2K4</accession>
<evidence type="ECO:0000256" key="5">
    <source>
        <dbReference type="ARBA" id="ARBA00022771"/>
    </source>
</evidence>
<dbReference type="GO" id="GO:0031490">
    <property type="term" value="F:chromatin DNA binding"/>
    <property type="evidence" value="ECO:0007669"/>
    <property type="project" value="TreeGrafter"/>
</dbReference>
<evidence type="ECO:0000256" key="9">
    <source>
        <dbReference type="ARBA" id="ARBA00023163"/>
    </source>
</evidence>
<evidence type="ECO:0000256" key="13">
    <source>
        <dbReference type="SAM" id="MobiDB-lite"/>
    </source>
</evidence>
<proteinExistence type="predicted"/>
<dbReference type="GO" id="GO:0045944">
    <property type="term" value="P:positive regulation of transcription by RNA polymerase II"/>
    <property type="evidence" value="ECO:0007669"/>
    <property type="project" value="TreeGrafter"/>
</dbReference>
<dbReference type="EMBL" id="JADBJN010000002">
    <property type="protein sequence ID" value="KAG5676112.1"/>
    <property type="molecule type" value="Genomic_DNA"/>
</dbReference>
<evidence type="ECO:0000256" key="3">
    <source>
        <dbReference type="ARBA" id="ARBA00022679"/>
    </source>
</evidence>
<dbReference type="Gene3D" id="1.20.1020.10">
    <property type="entry name" value="TAZ domain"/>
    <property type="match status" value="1"/>
</dbReference>
<keyword evidence="4 12" id="KW-0479">Metal-binding</keyword>
<comment type="caution">
    <text evidence="15">The sequence shown here is derived from an EMBL/GenBank/DDBJ whole genome shotgun (WGS) entry which is preliminary data.</text>
</comment>
<keyword evidence="7" id="KW-0156">Chromatin regulator</keyword>
<keyword evidence="10" id="KW-0539">Nucleus</keyword>
<dbReference type="InterPro" id="IPR000197">
    <property type="entry name" value="Znf_TAZ"/>
</dbReference>
<dbReference type="PANTHER" id="PTHR13808:SF1">
    <property type="entry name" value="HISTONE ACETYLTRANSFERASE"/>
    <property type="match status" value="1"/>
</dbReference>
<keyword evidence="16" id="KW-1185">Reference proteome</keyword>
<evidence type="ECO:0000256" key="12">
    <source>
        <dbReference type="PROSITE-ProRule" id="PRU00203"/>
    </source>
</evidence>
<evidence type="ECO:0000256" key="8">
    <source>
        <dbReference type="ARBA" id="ARBA00023015"/>
    </source>
</evidence>
<dbReference type="EC" id="2.3.1.48" evidence="2"/>
<evidence type="ECO:0000256" key="10">
    <source>
        <dbReference type="ARBA" id="ARBA00023242"/>
    </source>
</evidence>
<evidence type="ECO:0000256" key="11">
    <source>
        <dbReference type="ARBA" id="ARBA00048017"/>
    </source>
</evidence>
<dbReference type="InterPro" id="IPR013178">
    <property type="entry name" value="Histone_AcTrfase_Rtt109/CBP"/>
</dbReference>
<reference evidence="15" key="1">
    <citation type="submission" date="2021-03" db="EMBL/GenBank/DDBJ databases">
        <title>Chromosome level genome of the anhydrobiotic midge Polypedilum vanderplanki.</title>
        <authorList>
            <person name="Yoshida Y."/>
            <person name="Kikawada T."/>
            <person name="Gusev O."/>
        </authorList>
    </citation>
    <scope>NUCLEOTIDE SEQUENCE</scope>
    <source>
        <strain evidence="15">NIAS01</strain>
        <tissue evidence="15">Whole body or cell culture</tissue>
    </source>
</reference>
<feature type="zinc finger region" description="TAZ-type" evidence="12">
    <location>
        <begin position="2"/>
        <end position="82"/>
    </location>
</feature>
<dbReference type="SUPFAM" id="SSF57933">
    <property type="entry name" value="TAZ domain"/>
    <property type="match status" value="1"/>
</dbReference>
<dbReference type="OrthoDB" id="899at2759"/>
<keyword evidence="6 12" id="KW-0862">Zinc</keyword>
<dbReference type="GO" id="GO:0005634">
    <property type="term" value="C:nucleus"/>
    <property type="evidence" value="ECO:0007669"/>
    <property type="project" value="UniProtKB-SubCell"/>
</dbReference>
<evidence type="ECO:0000256" key="6">
    <source>
        <dbReference type="ARBA" id="ARBA00022833"/>
    </source>
</evidence>
<keyword evidence="9" id="KW-0804">Transcription</keyword>
<dbReference type="SMART" id="SM00551">
    <property type="entry name" value="ZnF_TAZ"/>
    <property type="match status" value="1"/>
</dbReference>
<comment type="catalytic activity">
    <reaction evidence="11">
        <text>L-lysyl-[protein] + acetyl-CoA = N(6)-acetyl-L-lysyl-[protein] + CoA + H(+)</text>
        <dbReference type="Rhea" id="RHEA:45948"/>
        <dbReference type="Rhea" id="RHEA-COMP:9752"/>
        <dbReference type="Rhea" id="RHEA-COMP:10731"/>
        <dbReference type="ChEBI" id="CHEBI:15378"/>
        <dbReference type="ChEBI" id="CHEBI:29969"/>
        <dbReference type="ChEBI" id="CHEBI:57287"/>
        <dbReference type="ChEBI" id="CHEBI:57288"/>
        <dbReference type="ChEBI" id="CHEBI:61930"/>
        <dbReference type="EC" id="2.3.1.48"/>
    </reaction>
</comment>
<keyword evidence="8" id="KW-0805">Transcription regulation</keyword>
<name>A0A9J6C2K4_POLVA</name>
<sequence length="214" mass="25160">MSQKPNKTVEQALDVLLHANYCNKQCTTKDCIEMKKLLLHLKRCTEKHNAVCETCRQMLALIVQHSTTCNYSFCDIQFCSSIKKRFEKKMIEKTRANSSSNDQPSTSKNCQQQLTRSNSNRSSSESESNYPHEMNVDDFVFRMPEIPKFNYPVDSNVSGETSRDLNYRENYGAQNFFKKKFDILRRTNDVYFHNKNTISKKDFYKRTIKYYGDI</sequence>
<feature type="domain" description="TAZ-type" evidence="14">
    <location>
        <begin position="2"/>
        <end position="82"/>
    </location>
</feature>
<evidence type="ECO:0000256" key="7">
    <source>
        <dbReference type="ARBA" id="ARBA00022853"/>
    </source>
</evidence>
<dbReference type="AlphaFoldDB" id="A0A9J6C2K4"/>
<dbReference type="PROSITE" id="PS50134">
    <property type="entry name" value="ZF_TAZ"/>
    <property type="match status" value="1"/>
</dbReference>
<feature type="compositionally biased region" description="Low complexity" evidence="13">
    <location>
        <begin position="116"/>
        <end position="129"/>
    </location>
</feature>